<keyword evidence="3" id="KW-0050">Antiport</keyword>
<dbReference type="PANTHER" id="PTHR43298:SF2">
    <property type="entry name" value="FMN_FAD EXPORTER YEEO-RELATED"/>
    <property type="match status" value="1"/>
</dbReference>
<keyword evidence="7" id="KW-0406">Ion transport</keyword>
<dbReference type="InterPro" id="IPR002528">
    <property type="entry name" value="MATE_fam"/>
</dbReference>
<feature type="transmembrane region" description="Helical" evidence="10">
    <location>
        <begin position="374"/>
        <end position="391"/>
    </location>
</feature>
<feature type="transmembrane region" description="Helical" evidence="10">
    <location>
        <begin position="253"/>
        <end position="279"/>
    </location>
</feature>
<keyword evidence="5 10" id="KW-0812">Transmembrane</keyword>
<accession>A0A518EKP8</accession>
<evidence type="ECO:0000256" key="1">
    <source>
        <dbReference type="ARBA" id="ARBA00004651"/>
    </source>
</evidence>
<dbReference type="InterPro" id="IPR050222">
    <property type="entry name" value="MATE_MdtK"/>
</dbReference>
<evidence type="ECO:0000256" key="4">
    <source>
        <dbReference type="ARBA" id="ARBA00022475"/>
    </source>
</evidence>
<dbReference type="EMBL" id="CP036434">
    <property type="protein sequence ID" value="QDV04667.1"/>
    <property type="molecule type" value="Genomic_DNA"/>
</dbReference>
<dbReference type="CDD" id="cd13137">
    <property type="entry name" value="MATE_NorM_like"/>
    <property type="match status" value="1"/>
</dbReference>
<proteinExistence type="predicted"/>
<evidence type="ECO:0000256" key="7">
    <source>
        <dbReference type="ARBA" id="ARBA00023065"/>
    </source>
</evidence>
<keyword evidence="8 10" id="KW-0472">Membrane</keyword>
<gene>
    <name evidence="11" type="primary">mdtK</name>
    <name evidence="11" type="ORF">Poly30_01580</name>
</gene>
<keyword evidence="12" id="KW-1185">Reference proteome</keyword>
<organism evidence="11 12">
    <name type="scientific">Saltatorellus ferox</name>
    <dbReference type="NCBI Taxonomy" id="2528018"/>
    <lineage>
        <taxon>Bacteria</taxon>
        <taxon>Pseudomonadati</taxon>
        <taxon>Planctomycetota</taxon>
        <taxon>Planctomycetia</taxon>
        <taxon>Planctomycetia incertae sedis</taxon>
        <taxon>Saltatorellus</taxon>
    </lineage>
</organism>
<feature type="transmembrane region" description="Helical" evidence="10">
    <location>
        <begin position="332"/>
        <end position="354"/>
    </location>
</feature>
<dbReference type="PANTHER" id="PTHR43298">
    <property type="entry name" value="MULTIDRUG RESISTANCE PROTEIN NORM-RELATED"/>
    <property type="match status" value="1"/>
</dbReference>
<evidence type="ECO:0000256" key="6">
    <source>
        <dbReference type="ARBA" id="ARBA00022989"/>
    </source>
</evidence>
<comment type="subcellular location">
    <subcellularLocation>
        <location evidence="1">Cell membrane</location>
        <topology evidence="1">Multi-pass membrane protein</topology>
    </subcellularLocation>
</comment>
<evidence type="ECO:0000256" key="3">
    <source>
        <dbReference type="ARBA" id="ARBA00022449"/>
    </source>
</evidence>
<dbReference type="InterPro" id="IPR048279">
    <property type="entry name" value="MdtK-like"/>
</dbReference>
<keyword evidence="4" id="KW-1003">Cell membrane</keyword>
<name>A0A518EKP8_9BACT</name>
<sequence>MGSAILVLALPVMIQQLLQAFVGMTDKLFAGHLDEEVRVAALDAIGIGSYMGWFIGIAMSGLGIGGQAIIARAMGAGRNDEARHALGQAMGVSLVWGLGVGLILWGAAPWLAEWTGLTPVAGVLLSDYLRVLALSMPVAAVMLVGAMCLHGAGETRKPATIAVLVNLVNAVMSWALSGADIDLGSLPGNFAPEGTLLVNPFSFDMGVAGIAAGTSIGYAVGAIWTWKALMKGVPDLALERSELRPRRVMIVRFLRVGVPNFAEGIAMWAVNLIVLLFIGRIAVDGGLQGAHIIAIQWESFSFLPGFAIGTAAATLTGQYLGAGDPASARRAVLTCAAFAAALMGTLGVVFMTMGETLTRIISNEPIHLELVPKLLFICGAVQVFFAFTIVVRQSLRGAGDTRWVFLITAFSSYAVRLPATYVFGVVMGLGLEGIWYGLCGEFLIRALLFGSRFFHGGWQKIRV</sequence>
<dbReference type="GO" id="GO:0042910">
    <property type="term" value="F:xenobiotic transmembrane transporter activity"/>
    <property type="evidence" value="ECO:0007669"/>
    <property type="project" value="InterPro"/>
</dbReference>
<feature type="transmembrane region" description="Helical" evidence="10">
    <location>
        <begin position="44"/>
        <end position="64"/>
    </location>
</feature>
<evidence type="ECO:0000313" key="12">
    <source>
        <dbReference type="Proteomes" id="UP000320390"/>
    </source>
</evidence>
<feature type="transmembrane region" description="Helical" evidence="10">
    <location>
        <begin position="403"/>
        <end position="427"/>
    </location>
</feature>
<dbReference type="Proteomes" id="UP000320390">
    <property type="component" value="Chromosome"/>
</dbReference>
<dbReference type="PIRSF" id="PIRSF006603">
    <property type="entry name" value="DinF"/>
    <property type="match status" value="1"/>
</dbReference>
<evidence type="ECO:0000313" key="11">
    <source>
        <dbReference type="EMBL" id="QDV04667.1"/>
    </source>
</evidence>
<evidence type="ECO:0000256" key="10">
    <source>
        <dbReference type="SAM" id="Phobius"/>
    </source>
</evidence>
<feature type="transmembrane region" description="Helical" evidence="10">
    <location>
        <begin position="201"/>
        <end position="226"/>
    </location>
</feature>
<dbReference type="Pfam" id="PF01554">
    <property type="entry name" value="MatE"/>
    <property type="match status" value="2"/>
</dbReference>
<dbReference type="GO" id="GO:0005886">
    <property type="term" value="C:plasma membrane"/>
    <property type="evidence" value="ECO:0007669"/>
    <property type="project" value="UniProtKB-SubCell"/>
</dbReference>
<feature type="transmembrane region" description="Helical" evidence="10">
    <location>
        <begin position="433"/>
        <end position="454"/>
    </location>
</feature>
<reference evidence="11 12" key="1">
    <citation type="submission" date="2019-02" db="EMBL/GenBank/DDBJ databases">
        <title>Deep-cultivation of Planctomycetes and their phenomic and genomic characterization uncovers novel biology.</title>
        <authorList>
            <person name="Wiegand S."/>
            <person name="Jogler M."/>
            <person name="Boedeker C."/>
            <person name="Pinto D."/>
            <person name="Vollmers J."/>
            <person name="Rivas-Marin E."/>
            <person name="Kohn T."/>
            <person name="Peeters S.H."/>
            <person name="Heuer A."/>
            <person name="Rast P."/>
            <person name="Oberbeckmann S."/>
            <person name="Bunk B."/>
            <person name="Jeske O."/>
            <person name="Meyerdierks A."/>
            <person name="Storesund J.E."/>
            <person name="Kallscheuer N."/>
            <person name="Luecker S."/>
            <person name="Lage O.M."/>
            <person name="Pohl T."/>
            <person name="Merkel B.J."/>
            <person name="Hornburger P."/>
            <person name="Mueller R.-W."/>
            <person name="Bruemmer F."/>
            <person name="Labrenz M."/>
            <person name="Spormann A.M."/>
            <person name="Op den Camp H."/>
            <person name="Overmann J."/>
            <person name="Amann R."/>
            <person name="Jetten M.S.M."/>
            <person name="Mascher T."/>
            <person name="Medema M.H."/>
            <person name="Devos D.P."/>
            <person name="Kaster A.-K."/>
            <person name="Ovreas L."/>
            <person name="Rohde M."/>
            <person name="Galperin M.Y."/>
            <person name="Jogler C."/>
        </authorList>
    </citation>
    <scope>NUCLEOTIDE SEQUENCE [LARGE SCALE GENOMIC DNA]</scope>
    <source>
        <strain evidence="11 12">Poly30</strain>
    </source>
</reference>
<feature type="transmembrane region" description="Helical" evidence="10">
    <location>
        <begin position="128"/>
        <end position="149"/>
    </location>
</feature>
<feature type="transmembrane region" description="Helical" evidence="10">
    <location>
        <begin position="161"/>
        <end position="181"/>
    </location>
</feature>
<feature type="transmembrane region" description="Helical" evidence="10">
    <location>
        <begin position="299"/>
        <end position="320"/>
    </location>
</feature>
<evidence type="ECO:0000256" key="2">
    <source>
        <dbReference type="ARBA" id="ARBA00022448"/>
    </source>
</evidence>
<dbReference type="GO" id="GO:0006811">
    <property type="term" value="P:monoatomic ion transport"/>
    <property type="evidence" value="ECO:0007669"/>
    <property type="project" value="UniProtKB-KW"/>
</dbReference>
<evidence type="ECO:0000256" key="9">
    <source>
        <dbReference type="ARBA" id="ARBA00031636"/>
    </source>
</evidence>
<keyword evidence="6 10" id="KW-1133">Transmembrane helix</keyword>
<protein>
    <recommendedName>
        <fullName evidence="9">Multidrug-efflux transporter</fullName>
    </recommendedName>
</protein>
<evidence type="ECO:0000256" key="5">
    <source>
        <dbReference type="ARBA" id="ARBA00022692"/>
    </source>
</evidence>
<feature type="transmembrane region" description="Helical" evidence="10">
    <location>
        <begin position="85"/>
        <end position="108"/>
    </location>
</feature>
<dbReference type="AlphaFoldDB" id="A0A518EKP8"/>
<dbReference type="GO" id="GO:0015297">
    <property type="term" value="F:antiporter activity"/>
    <property type="evidence" value="ECO:0007669"/>
    <property type="project" value="UniProtKB-KW"/>
</dbReference>
<evidence type="ECO:0000256" key="8">
    <source>
        <dbReference type="ARBA" id="ARBA00023136"/>
    </source>
</evidence>
<keyword evidence="2" id="KW-0813">Transport</keyword>